<dbReference type="EMBL" id="FPIZ01000001">
    <property type="protein sequence ID" value="SFW17280.1"/>
    <property type="molecule type" value="Genomic_DNA"/>
</dbReference>
<evidence type="ECO:0000256" key="3">
    <source>
        <dbReference type="ARBA" id="ARBA00022729"/>
    </source>
</evidence>
<evidence type="ECO:0000313" key="10">
    <source>
        <dbReference type="Proteomes" id="UP000183788"/>
    </source>
</evidence>
<organism evidence="8 10">
    <name type="scientific">Chitinophaga sancti</name>
    <dbReference type="NCBI Taxonomy" id="1004"/>
    <lineage>
        <taxon>Bacteria</taxon>
        <taxon>Pseudomonadati</taxon>
        <taxon>Bacteroidota</taxon>
        <taxon>Chitinophagia</taxon>
        <taxon>Chitinophagales</taxon>
        <taxon>Chitinophagaceae</taxon>
        <taxon>Chitinophaga</taxon>
    </lineage>
</organism>
<comment type="similarity">
    <text evidence="2">Belongs to the SusD family.</text>
</comment>
<accession>A0A1K1M2G2</accession>
<proteinExistence type="inferred from homology"/>
<evidence type="ECO:0000256" key="2">
    <source>
        <dbReference type="ARBA" id="ARBA00006275"/>
    </source>
</evidence>
<dbReference type="Proteomes" id="UP001326715">
    <property type="component" value="Chromosome"/>
</dbReference>
<comment type="subcellular location">
    <subcellularLocation>
        <location evidence="1">Cell outer membrane</location>
    </subcellularLocation>
</comment>
<evidence type="ECO:0000313" key="8">
    <source>
        <dbReference type="EMBL" id="SFW17280.1"/>
    </source>
</evidence>
<dbReference type="Pfam" id="PF07980">
    <property type="entry name" value="SusD_RagB"/>
    <property type="match status" value="1"/>
</dbReference>
<evidence type="ECO:0000313" key="9">
    <source>
        <dbReference type="EMBL" id="WQG89693.1"/>
    </source>
</evidence>
<dbReference type="SUPFAM" id="SSF48452">
    <property type="entry name" value="TPR-like"/>
    <property type="match status" value="1"/>
</dbReference>
<reference evidence="8 10" key="1">
    <citation type="submission" date="2016-11" db="EMBL/GenBank/DDBJ databases">
        <authorList>
            <person name="Jaros S."/>
            <person name="Januszkiewicz K."/>
            <person name="Wedrychowicz H."/>
        </authorList>
    </citation>
    <scope>NUCLEOTIDE SEQUENCE [LARGE SCALE GENOMIC DNA]</scope>
    <source>
        <strain evidence="8 10">DSM 784</strain>
    </source>
</reference>
<gene>
    <name evidence="8" type="ORF">SAMN05661012_00391</name>
    <name evidence="9" type="ORF">SR876_32690</name>
</gene>
<dbReference type="CDD" id="cd08977">
    <property type="entry name" value="SusD"/>
    <property type="match status" value="1"/>
</dbReference>
<dbReference type="Gene3D" id="1.25.40.390">
    <property type="match status" value="1"/>
</dbReference>
<feature type="domain" description="SusD-like N-terminal" evidence="7">
    <location>
        <begin position="53"/>
        <end position="227"/>
    </location>
</feature>
<dbReference type="InterPro" id="IPR012944">
    <property type="entry name" value="SusD_RagB_dom"/>
</dbReference>
<dbReference type="STRING" id="1004.SAMN05661012_00391"/>
<dbReference type="PROSITE" id="PS51257">
    <property type="entry name" value="PROKAR_LIPOPROTEIN"/>
    <property type="match status" value="1"/>
</dbReference>
<evidence type="ECO:0000256" key="1">
    <source>
        <dbReference type="ARBA" id="ARBA00004442"/>
    </source>
</evidence>
<reference evidence="9 11" key="2">
    <citation type="submission" date="2023-11" db="EMBL/GenBank/DDBJ databases">
        <title>MicrobeMod: A computational toolkit for identifying prokaryotic methylation and restriction-modification with nanopore sequencing.</title>
        <authorList>
            <person name="Crits-Christoph A."/>
            <person name="Kang S.C."/>
            <person name="Lee H."/>
            <person name="Ostrov N."/>
        </authorList>
    </citation>
    <scope>NUCLEOTIDE SEQUENCE [LARGE SCALE GENOMIC DNA]</scope>
    <source>
        <strain evidence="9 11">ATCC 23090</strain>
    </source>
</reference>
<dbReference type="EMBL" id="CP140154">
    <property type="protein sequence ID" value="WQG89693.1"/>
    <property type="molecule type" value="Genomic_DNA"/>
</dbReference>
<evidence type="ECO:0000256" key="4">
    <source>
        <dbReference type="ARBA" id="ARBA00023136"/>
    </source>
</evidence>
<feature type="domain" description="RagB/SusD" evidence="6">
    <location>
        <begin position="344"/>
        <end position="507"/>
    </location>
</feature>
<evidence type="ECO:0000259" key="6">
    <source>
        <dbReference type="Pfam" id="PF07980"/>
    </source>
</evidence>
<evidence type="ECO:0000259" key="7">
    <source>
        <dbReference type="Pfam" id="PF14322"/>
    </source>
</evidence>
<protein>
    <submittedName>
        <fullName evidence="9">RagB/SusD family nutrient uptake outer membrane protein</fullName>
    </submittedName>
    <submittedName>
        <fullName evidence="8">Starch-binding associating with outer membrane</fullName>
    </submittedName>
</protein>
<dbReference type="GO" id="GO:0009279">
    <property type="term" value="C:cell outer membrane"/>
    <property type="evidence" value="ECO:0007669"/>
    <property type="project" value="UniProtKB-SubCell"/>
</dbReference>
<evidence type="ECO:0000313" key="11">
    <source>
        <dbReference type="Proteomes" id="UP001326715"/>
    </source>
</evidence>
<sequence>MRNILLLLTIFIISSCKTDLDLQPISSVTTDNFFANSNDFVQGTNAIYNDLLKYPDRCYNLSETRSDNLYAVSDGGVRDWEGVNDFYNDLSTNAYMSEAWVTNYNGIFRANLVLQNLAERGSLVTDTVLRTRLQAEARFLRAFFYFDLVRLFGKVPLVDKTVLAAAAANIGRSPVSDIYSLIISDLKYAADHLPATNGTTSTADTYAAADRGRPTKYAAKGILALVYMTRSAPTYSIDGPGLGLNEWQQAADLLNEIINSNNYAFLSSFTDIFSYTNEYNKEVVYNIDYTSGASPSVGASYPGILVPDTYFSAISKNTQGGLTIRPVSTNLLNSFETGDVRKAFTIQTGYTNTNGQVETRSFLKKYVDITKVPTVTQDWAINFIVLRYTDVLMLKAECVLHGAAGSQTADVDAIVNKVRTRAGLTANKVNVTLAELMEERRKEFAAEGSRWHDLIRSGLITSIIPAWIATEDVQNKIQPFTTNYIIYPVPKSQLDIAPGLYTQNNGYN</sequence>
<dbReference type="OrthoDB" id="993981at2"/>
<dbReference type="InterPro" id="IPR011990">
    <property type="entry name" value="TPR-like_helical_dom_sf"/>
</dbReference>
<dbReference type="RefSeq" id="WP_072356917.1">
    <property type="nucleotide sequence ID" value="NZ_CP139972.1"/>
</dbReference>
<keyword evidence="5" id="KW-0998">Cell outer membrane</keyword>
<dbReference type="AlphaFoldDB" id="A0A1K1M2G2"/>
<name>A0A1K1M2G2_9BACT</name>
<keyword evidence="3" id="KW-0732">Signal</keyword>
<dbReference type="Pfam" id="PF14322">
    <property type="entry name" value="SusD-like_3"/>
    <property type="match status" value="1"/>
</dbReference>
<dbReference type="InterPro" id="IPR033985">
    <property type="entry name" value="SusD-like_N"/>
</dbReference>
<dbReference type="Proteomes" id="UP000183788">
    <property type="component" value="Unassembled WGS sequence"/>
</dbReference>
<keyword evidence="11" id="KW-1185">Reference proteome</keyword>
<keyword evidence="4" id="KW-0472">Membrane</keyword>
<evidence type="ECO:0000256" key="5">
    <source>
        <dbReference type="ARBA" id="ARBA00023237"/>
    </source>
</evidence>